<name>A0A0C5VG81_9GAMM</name>
<organism evidence="1 2">
    <name type="scientific">Gynuella sunshinyii YC6258</name>
    <dbReference type="NCBI Taxonomy" id="1445510"/>
    <lineage>
        <taxon>Bacteria</taxon>
        <taxon>Pseudomonadati</taxon>
        <taxon>Pseudomonadota</taxon>
        <taxon>Gammaproteobacteria</taxon>
        <taxon>Oceanospirillales</taxon>
        <taxon>Saccharospirillaceae</taxon>
        <taxon>Gynuella</taxon>
    </lineage>
</organism>
<protein>
    <submittedName>
        <fullName evidence="1">Uncharacterized protein</fullName>
    </submittedName>
</protein>
<keyword evidence="2" id="KW-1185">Reference proteome</keyword>
<sequence length="41" mass="4548">MILSAMITKINSSLLADNCAGHFLLGNLHRCQWLLFPNAGY</sequence>
<dbReference type="AlphaFoldDB" id="A0A0C5VG81"/>
<evidence type="ECO:0000313" key="1">
    <source>
        <dbReference type="EMBL" id="AJQ92423.1"/>
    </source>
</evidence>
<reference evidence="1 2" key="1">
    <citation type="submission" date="2014-01" db="EMBL/GenBank/DDBJ databases">
        <title>Full genme sequencing of cellulolytic bacterium Gynuella sunshinyii YC6258T gen. nov., sp. nov.</title>
        <authorList>
            <person name="Khan H."/>
            <person name="Chung E.J."/>
            <person name="Chung Y.R."/>
        </authorList>
    </citation>
    <scope>NUCLEOTIDE SEQUENCE [LARGE SCALE GENOMIC DNA]</scope>
    <source>
        <strain evidence="1 2">YC6258</strain>
    </source>
</reference>
<gene>
    <name evidence="1" type="ORF">YC6258_00373</name>
</gene>
<proteinExistence type="predicted"/>
<dbReference type="Proteomes" id="UP000032266">
    <property type="component" value="Chromosome"/>
</dbReference>
<dbReference type="HOGENOM" id="CLU_3270756_0_0_6"/>
<dbReference type="EMBL" id="CP007142">
    <property type="protein sequence ID" value="AJQ92423.1"/>
    <property type="molecule type" value="Genomic_DNA"/>
</dbReference>
<dbReference type="STRING" id="1445510.YC6258_00373"/>
<evidence type="ECO:0000313" key="2">
    <source>
        <dbReference type="Proteomes" id="UP000032266"/>
    </source>
</evidence>
<accession>A0A0C5VG81</accession>
<dbReference type="KEGG" id="gsn:YC6258_00373"/>